<dbReference type="InterPro" id="IPR014756">
    <property type="entry name" value="Ig_E-set"/>
</dbReference>
<accession>A0A067RDD4</accession>
<comment type="subcellular location">
    <subcellularLocation>
        <location evidence="1">Secreted</location>
    </subcellularLocation>
</comment>
<sequence length="180" mass="19858">MIISPGSDKEPPPENLRVSDCTEEPCNFVRGKELIAEVDFVPDHNITELKPNVQAIALGLPVEYPVPQRNACKSILEKTCPLPQNVQATYVLKIPILSIYPPVTAKSYNAATRTAQSRRVETAQNSQHSKNSIALLLRKILPICRNLSDNTHVRLTVKFALIDSGTNQVVTCFKISGQVV</sequence>
<organism evidence="5 6">
    <name type="scientific">Zootermopsis nevadensis</name>
    <name type="common">Dampwood termite</name>
    <dbReference type="NCBI Taxonomy" id="136037"/>
    <lineage>
        <taxon>Eukaryota</taxon>
        <taxon>Metazoa</taxon>
        <taxon>Ecdysozoa</taxon>
        <taxon>Arthropoda</taxon>
        <taxon>Hexapoda</taxon>
        <taxon>Insecta</taxon>
        <taxon>Pterygota</taxon>
        <taxon>Neoptera</taxon>
        <taxon>Polyneoptera</taxon>
        <taxon>Dictyoptera</taxon>
        <taxon>Blattodea</taxon>
        <taxon>Blattoidea</taxon>
        <taxon>Termitoidae</taxon>
        <taxon>Termopsidae</taxon>
        <taxon>Zootermopsis</taxon>
    </lineage>
</organism>
<gene>
    <name evidence="5" type="ORF">L798_03396</name>
</gene>
<evidence type="ECO:0000313" key="5">
    <source>
        <dbReference type="EMBL" id="KDR21777.1"/>
    </source>
</evidence>
<dbReference type="AlphaFoldDB" id="A0A067RDD4"/>
<reference evidence="5 6" key="1">
    <citation type="journal article" date="2014" name="Nat. Commun.">
        <title>Molecular traces of alternative social organization in a termite genome.</title>
        <authorList>
            <person name="Terrapon N."/>
            <person name="Li C."/>
            <person name="Robertson H.M."/>
            <person name="Ji L."/>
            <person name="Meng X."/>
            <person name="Booth W."/>
            <person name="Chen Z."/>
            <person name="Childers C.P."/>
            <person name="Glastad K.M."/>
            <person name="Gokhale K."/>
            <person name="Gowin J."/>
            <person name="Gronenberg W."/>
            <person name="Hermansen R.A."/>
            <person name="Hu H."/>
            <person name="Hunt B.G."/>
            <person name="Huylmans A.K."/>
            <person name="Khalil S.M."/>
            <person name="Mitchell R.D."/>
            <person name="Munoz-Torres M.C."/>
            <person name="Mustard J.A."/>
            <person name="Pan H."/>
            <person name="Reese J.T."/>
            <person name="Scharf M.E."/>
            <person name="Sun F."/>
            <person name="Vogel H."/>
            <person name="Xiao J."/>
            <person name="Yang W."/>
            <person name="Yang Z."/>
            <person name="Yang Z."/>
            <person name="Zhou J."/>
            <person name="Zhu J."/>
            <person name="Brent C.S."/>
            <person name="Elsik C.G."/>
            <person name="Goodisman M.A."/>
            <person name="Liberles D.A."/>
            <person name="Roe R.M."/>
            <person name="Vargo E.L."/>
            <person name="Vilcinskas A."/>
            <person name="Wang J."/>
            <person name="Bornberg-Bauer E."/>
            <person name="Korb J."/>
            <person name="Zhang G."/>
            <person name="Liebig J."/>
        </authorList>
    </citation>
    <scope>NUCLEOTIDE SEQUENCE [LARGE SCALE GENOMIC DNA]</scope>
    <source>
        <tissue evidence="5">Whole organism</tissue>
    </source>
</reference>
<keyword evidence="3" id="KW-0964">Secreted</keyword>
<dbReference type="Gene3D" id="2.60.40.770">
    <property type="match status" value="1"/>
</dbReference>
<name>A0A067RDD4_ZOONE</name>
<protein>
    <submittedName>
        <fullName evidence="5">Epididymal secretory protein E1</fullName>
    </submittedName>
</protein>
<dbReference type="Proteomes" id="UP000027135">
    <property type="component" value="Unassembled WGS sequence"/>
</dbReference>
<dbReference type="InterPro" id="IPR003172">
    <property type="entry name" value="ML_dom"/>
</dbReference>
<comment type="similarity">
    <text evidence="2">Belongs to the NPC2 family.</text>
</comment>
<evidence type="ECO:0000256" key="1">
    <source>
        <dbReference type="ARBA" id="ARBA00004613"/>
    </source>
</evidence>
<dbReference type="GO" id="GO:0005576">
    <property type="term" value="C:extracellular region"/>
    <property type="evidence" value="ECO:0007669"/>
    <property type="project" value="UniProtKB-SubCell"/>
</dbReference>
<dbReference type="SMART" id="SM00737">
    <property type="entry name" value="ML"/>
    <property type="match status" value="1"/>
</dbReference>
<evidence type="ECO:0000256" key="2">
    <source>
        <dbReference type="ARBA" id="ARBA00006370"/>
    </source>
</evidence>
<dbReference type="Pfam" id="PF02221">
    <property type="entry name" value="E1_DerP2_DerF2"/>
    <property type="match status" value="1"/>
</dbReference>
<dbReference type="InParanoid" id="A0A067RDD4"/>
<dbReference type="EMBL" id="KK852540">
    <property type="protein sequence ID" value="KDR21777.1"/>
    <property type="molecule type" value="Genomic_DNA"/>
</dbReference>
<evidence type="ECO:0000313" key="6">
    <source>
        <dbReference type="Proteomes" id="UP000027135"/>
    </source>
</evidence>
<keyword evidence="6" id="KW-1185">Reference proteome</keyword>
<dbReference type="FunFam" id="2.60.40.770:FF:000001">
    <property type="entry name" value="NPC intracellular cholesterol transporter 2"/>
    <property type="match status" value="1"/>
</dbReference>
<dbReference type="SUPFAM" id="SSF81296">
    <property type="entry name" value="E set domains"/>
    <property type="match status" value="1"/>
</dbReference>
<feature type="domain" description="MD-2-related lipid-recognition" evidence="4">
    <location>
        <begin position="2"/>
        <end position="177"/>
    </location>
</feature>
<evidence type="ECO:0000259" key="4">
    <source>
        <dbReference type="SMART" id="SM00737"/>
    </source>
</evidence>
<proteinExistence type="inferred from homology"/>
<evidence type="ECO:0000256" key="3">
    <source>
        <dbReference type="ARBA" id="ARBA00022525"/>
    </source>
</evidence>